<dbReference type="EMBL" id="CAEFZW010000011">
    <property type="protein sequence ID" value="CAB4256824.1"/>
    <property type="molecule type" value="Genomic_DNA"/>
</dbReference>
<dbReference type="GO" id="GO:0005778">
    <property type="term" value="C:peroxisomal membrane"/>
    <property type="evidence" value="ECO:0007669"/>
    <property type="project" value="UniProtKB-SubCell"/>
</dbReference>
<keyword evidence="5" id="KW-1133">Transmembrane helix</keyword>
<dbReference type="PANTHER" id="PTHR12652:SF50">
    <property type="entry name" value="PEROXIN 11"/>
    <property type="match status" value="1"/>
</dbReference>
<name>A0A8H2ZIE6_9SACH</name>
<keyword evidence="2 5" id="KW-0472">Membrane</keyword>
<dbReference type="Pfam" id="PF05648">
    <property type="entry name" value="PEX11"/>
    <property type="match status" value="1"/>
</dbReference>
<keyword evidence="7" id="KW-1185">Reference proteome</keyword>
<gene>
    <name evidence="6" type="ORF">KABA2_11S04136</name>
</gene>
<comment type="subcellular location">
    <subcellularLocation>
        <location evidence="4">Peroxisome membrane</location>
    </subcellularLocation>
</comment>
<organism evidence="6 7">
    <name type="scientific">Maudiozyma barnettii</name>
    <dbReference type="NCBI Taxonomy" id="61262"/>
    <lineage>
        <taxon>Eukaryota</taxon>
        <taxon>Fungi</taxon>
        <taxon>Dikarya</taxon>
        <taxon>Ascomycota</taxon>
        <taxon>Saccharomycotina</taxon>
        <taxon>Saccharomycetes</taxon>
        <taxon>Saccharomycetales</taxon>
        <taxon>Saccharomycetaceae</taxon>
        <taxon>Maudiozyma</taxon>
    </lineage>
</organism>
<dbReference type="OrthoDB" id="411017at2759"/>
<dbReference type="Proteomes" id="UP000644660">
    <property type="component" value="Unassembled WGS sequence"/>
</dbReference>
<dbReference type="PANTHER" id="PTHR12652">
    <property type="entry name" value="PEROXISOMAL BIOGENESIS FACTOR 11"/>
    <property type="match status" value="1"/>
</dbReference>
<proteinExistence type="predicted"/>
<dbReference type="InterPro" id="IPR008733">
    <property type="entry name" value="PEX11"/>
</dbReference>
<evidence type="ECO:0000256" key="5">
    <source>
        <dbReference type="SAM" id="Phobius"/>
    </source>
</evidence>
<accession>A0A8H2ZIE6</accession>
<reference evidence="6 7" key="1">
    <citation type="submission" date="2020-05" db="EMBL/GenBank/DDBJ databases">
        <authorList>
            <person name="Casaregola S."/>
            <person name="Devillers H."/>
            <person name="Grondin C."/>
        </authorList>
    </citation>
    <scope>NUCLEOTIDE SEQUENCE [LARGE SCALE GENOMIC DNA]</scope>
    <source>
        <strain evidence="6 7">CLIB 1767</strain>
    </source>
</reference>
<comment type="caution">
    <text evidence="6">The sequence shown here is derived from an EMBL/GenBank/DDBJ whole genome shotgun (WGS) entry which is preliminary data.</text>
</comment>
<dbReference type="GeneID" id="64859918"/>
<feature type="transmembrane region" description="Helical" evidence="5">
    <location>
        <begin position="21"/>
        <end position="38"/>
    </location>
</feature>
<keyword evidence="5" id="KW-0812">Transmembrane</keyword>
<evidence type="ECO:0000313" key="7">
    <source>
        <dbReference type="Proteomes" id="UP000644660"/>
    </source>
</evidence>
<evidence type="ECO:0000256" key="2">
    <source>
        <dbReference type="ARBA" id="ARBA00023136"/>
    </source>
</evidence>
<keyword evidence="3" id="KW-0576">Peroxisome</keyword>
<protein>
    <submittedName>
        <fullName evidence="6">Similar to Saccharomyces cerevisiae YOL147C PEX11 Peroxisomal membrane protein required for medium-chain fatty acid oxidation and peroxisome proliferation, possibly by inducing membrane curvature</fullName>
    </submittedName>
</protein>
<evidence type="ECO:0000256" key="4">
    <source>
        <dbReference type="ARBA" id="ARBA00046271"/>
    </source>
</evidence>
<sequence>MAGPIDKYVRFTDVTDVREKLLRWTQFLIVLLIAWLPQTELLPQLKLQILIIRKVLRCFKPLHHVNIAYHNYKTTGNSLIILKNIFFTLYLGLDQIVLLRMINIIPTNSFTLQQAPKFANLFWLSALSVDIRINLESIKNIEDEVRPNVKNENKSYHRRQTIEKRNNAIRKIIWDVMDSYIVSTYLQYMKPYSSIVGIFGMFTSTLALHDIWKKC</sequence>
<dbReference type="AlphaFoldDB" id="A0A8H2ZIE6"/>
<evidence type="ECO:0000256" key="3">
    <source>
        <dbReference type="ARBA" id="ARBA00023140"/>
    </source>
</evidence>
<evidence type="ECO:0000256" key="1">
    <source>
        <dbReference type="ARBA" id="ARBA00022593"/>
    </source>
</evidence>
<keyword evidence="1" id="KW-0962">Peroxisome biogenesis</keyword>
<evidence type="ECO:0000313" key="6">
    <source>
        <dbReference type="EMBL" id="CAB4256824.1"/>
    </source>
</evidence>
<dbReference type="GO" id="GO:0016559">
    <property type="term" value="P:peroxisome fission"/>
    <property type="evidence" value="ECO:0007669"/>
    <property type="project" value="InterPro"/>
</dbReference>
<dbReference type="RefSeq" id="XP_041408668.1">
    <property type="nucleotide sequence ID" value="XM_041552734.1"/>
</dbReference>